<dbReference type="GO" id="GO:0009306">
    <property type="term" value="P:protein secretion"/>
    <property type="evidence" value="ECO:0007669"/>
    <property type="project" value="InterPro"/>
</dbReference>
<feature type="domain" description="BON" evidence="4">
    <location>
        <begin position="99"/>
        <end position="169"/>
    </location>
</feature>
<keyword evidence="6" id="KW-1185">Reference proteome</keyword>
<dbReference type="OrthoDB" id="9775455at2"/>
<evidence type="ECO:0000313" key="6">
    <source>
        <dbReference type="Proteomes" id="UP000053455"/>
    </source>
</evidence>
<dbReference type="InterPro" id="IPR032789">
    <property type="entry name" value="T2SS-T3SS_pil_N"/>
</dbReference>
<dbReference type="EMBL" id="LBHU01000001">
    <property type="protein sequence ID" value="KLI64398.1"/>
    <property type="molecule type" value="Genomic_DNA"/>
</dbReference>
<feature type="region of interest" description="Disordered" evidence="2">
    <location>
        <begin position="447"/>
        <end position="468"/>
    </location>
</feature>
<comment type="similarity">
    <text evidence="1">Belongs to the bacterial secretin family.</text>
</comment>
<evidence type="ECO:0000256" key="3">
    <source>
        <dbReference type="SAM" id="SignalP"/>
    </source>
</evidence>
<dbReference type="AlphaFoldDB" id="A0A0H0XP86"/>
<evidence type="ECO:0000256" key="1">
    <source>
        <dbReference type="RuleBase" id="RU004003"/>
    </source>
</evidence>
<dbReference type="Pfam" id="PF13629">
    <property type="entry name" value="T2SS-T3SS_pil_N"/>
    <property type="match status" value="1"/>
</dbReference>
<dbReference type="InterPro" id="IPR050810">
    <property type="entry name" value="Bact_Secretion_Sys_Channel"/>
</dbReference>
<evidence type="ECO:0000256" key="2">
    <source>
        <dbReference type="SAM" id="MobiDB-lite"/>
    </source>
</evidence>
<dbReference type="Pfam" id="PF00263">
    <property type="entry name" value="Secretin"/>
    <property type="match status" value="1"/>
</dbReference>
<gene>
    <name evidence="5" type="ORF">AAV99_01930</name>
</gene>
<evidence type="ECO:0000259" key="4">
    <source>
        <dbReference type="PROSITE" id="PS50914"/>
    </source>
</evidence>
<dbReference type="PATRIC" id="fig|874156.12.peg.405"/>
<dbReference type="PANTHER" id="PTHR30332">
    <property type="entry name" value="PROBABLE GENERAL SECRETION PATHWAY PROTEIN D"/>
    <property type="match status" value="1"/>
</dbReference>
<name>A0A0H0XP86_9SPHN</name>
<feature type="chain" id="PRO_5002589476" evidence="3">
    <location>
        <begin position="25"/>
        <end position="468"/>
    </location>
</feature>
<protein>
    <submittedName>
        <fullName evidence="5">Pilus assembly protein CpaC</fullName>
    </submittedName>
</protein>
<proteinExistence type="inferred from homology"/>
<reference evidence="5 6" key="1">
    <citation type="submission" date="2015-04" db="EMBL/GenBank/DDBJ databases">
        <title>The draft genome sequence of Erythrobacter marinus HWDM-33.</title>
        <authorList>
            <person name="Zhuang L."/>
            <person name="Liu Y."/>
            <person name="Shao Z."/>
        </authorList>
    </citation>
    <scope>NUCLEOTIDE SEQUENCE [LARGE SCALE GENOMIC DNA]</scope>
    <source>
        <strain evidence="5 6">HWDM-33</strain>
    </source>
</reference>
<dbReference type="Proteomes" id="UP000053455">
    <property type="component" value="Unassembled WGS sequence"/>
</dbReference>
<dbReference type="InterPro" id="IPR001775">
    <property type="entry name" value="GspD/PilQ"/>
</dbReference>
<keyword evidence="3" id="KW-0732">Signal</keyword>
<comment type="caution">
    <text evidence="5">The sequence shown here is derived from an EMBL/GenBank/DDBJ whole genome shotgun (WGS) entry which is preliminary data.</text>
</comment>
<dbReference type="InterPro" id="IPR004846">
    <property type="entry name" value="T2SS/T3SS_dom"/>
</dbReference>
<feature type="signal peptide" evidence="3">
    <location>
        <begin position="1"/>
        <end position="24"/>
    </location>
</feature>
<dbReference type="GO" id="GO:0015627">
    <property type="term" value="C:type II protein secretion system complex"/>
    <property type="evidence" value="ECO:0007669"/>
    <property type="project" value="TreeGrafter"/>
</dbReference>
<evidence type="ECO:0000313" key="5">
    <source>
        <dbReference type="EMBL" id="KLI64398.1"/>
    </source>
</evidence>
<dbReference type="InterPro" id="IPR007055">
    <property type="entry name" value="BON_dom"/>
</dbReference>
<dbReference type="RefSeq" id="WP_047092260.1">
    <property type="nucleotide sequence ID" value="NZ_LBHU01000001.1"/>
</dbReference>
<dbReference type="PANTHER" id="PTHR30332:SF17">
    <property type="entry name" value="TYPE IV PILIATION SYSTEM PROTEIN DR_0774-RELATED"/>
    <property type="match status" value="1"/>
</dbReference>
<dbReference type="STRING" id="874156.GCA_001021555_00894"/>
<accession>A0A0H0XP86</accession>
<organism evidence="5 6">
    <name type="scientific">Aurantiacibacter marinus</name>
    <dbReference type="NCBI Taxonomy" id="874156"/>
    <lineage>
        <taxon>Bacteria</taxon>
        <taxon>Pseudomonadati</taxon>
        <taxon>Pseudomonadota</taxon>
        <taxon>Alphaproteobacteria</taxon>
        <taxon>Sphingomonadales</taxon>
        <taxon>Erythrobacteraceae</taxon>
        <taxon>Aurantiacibacter</taxon>
    </lineage>
</organism>
<sequence>MIKAKTLVAFAAVCALFGAVPAAAQYETDYGLHAGELIVPINKSQVVTTSERIERAMVGNADIADVLPISERSIYVLGKSMGTTSLTLYDRNNRVIAVMDVSVGPDVDGMRRQLQELMPDQPIEVGLSNGSLVLSGTVNDPGAADRAARLATAFAGGNVINLLGMGASQQVMLEVRFAEVSRTVGEQLGVGGFGNSSSGDFSAAIGQGANASAGTNGTTDLGIGSITDAFGVFGALFELGDLSVEAYLDTLERNGLSRTLAEPTLVALSGESASFLAGGEFPVPVSQGGNDGNNAITVLFKPFGVSLAFTPTVLGNGVINLIVEPEVSSIDPSASVTVNGLTVPGLQTRRARTTLEVRDGESFAIAGLLRDETQTTVNQLPILGSLPIIGSLFRSSSYQRGETELLIVVTPRLVQPIRPDQVRLPTDRVPAPSVPDVLLNGDIYQPQELAPSAPAPQTDQTGGTGYEY</sequence>
<dbReference type="PRINTS" id="PR00811">
    <property type="entry name" value="BCTERIALGSPD"/>
</dbReference>
<dbReference type="PROSITE" id="PS50914">
    <property type="entry name" value="BON"/>
    <property type="match status" value="1"/>
</dbReference>